<dbReference type="Proteomes" id="UP001172911">
    <property type="component" value="Unassembled WGS sequence"/>
</dbReference>
<dbReference type="AlphaFoldDB" id="A0AAW7ZFB7"/>
<dbReference type="NCBIfam" id="TIGR02855">
    <property type="entry name" value="spore_yabG"/>
    <property type="match status" value="1"/>
</dbReference>
<organism evidence="1 2">
    <name type="scientific">Desulforamulus aquiferis</name>
    <dbReference type="NCBI Taxonomy" id="1397668"/>
    <lineage>
        <taxon>Bacteria</taxon>
        <taxon>Bacillati</taxon>
        <taxon>Bacillota</taxon>
        <taxon>Clostridia</taxon>
        <taxon>Eubacteriales</taxon>
        <taxon>Peptococcaceae</taxon>
        <taxon>Desulforamulus</taxon>
    </lineage>
</organism>
<dbReference type="PIRSF" id="PIRSF011575">
    <property type="entry name" value="YabG"/>
    <property type="match status" value="1"/>
</dbReference>
<proteinExistence type="predicted"/>
<reference evidence="1" key="2">
    <citation type="submission" date="2023-03" db="EMBL/GenBank/DDBJ databases">
        <authorList>
            <person name="Zhang Z."/>
        </authorList>
    </citation>
    <scope>NUCLEOTIDE SEQUENCE</scope>
    <source>
        <strain evidence="1">DSA</strain>
    </source>
</reference>
<gene>
    <name evidence="1" type="primary">yabG</name>
    <name evidence="1" type="ORF">P6N53_12720</name>
</gene>
<protein>
    <submittedName>
        <fullName evidence="1">Sporulation peptidase YabG</fullName>
    </submittedName>
</protein>
<dbReference type="EMBL" id="JARPTC010000019">
    <property type="protein sequence ID" value="MDO7788088.1"/>
    <property type="molecule type" value="Genomic_DNA"/>
</dbReference>
<sequence>MSVIKEGDIVARKSYSRDLFFKVLSVFRGDDGKVYANLKGLDIRLYASALVDDLEKIDAKEIASYWTNTLRKNAEVMDRVMRRRIEERALRLKRCTDGNCMMGRSADKKEDKKGDNVEGFDVPGSVLHLDGDKDYLELCMTTYRNLSIPAYGYAISEKEQPKRVQELLEKHYPDILVLTGHDGLKKGVKDFTDIENYHNTKYFIESVKIARSFEKSRDDLVIFAGACQSCYEAILSSGANFASSPKRVLIHAFDPVFVVEKIAYTSIHDPIAIREIISSTITGFDGIGGVETRGKHRLGVPKTEF</sequence>
<accession>A0AAW7ZFB7</accession>
<name>A0AAW7ZFB7_9FIRM</name>
<dbReference type="InterPro" id="IPR008764">
    <property type="entry name" value="Peptidase_U57"/>
</dbReference>
<dbReference type="Pfam" id="PF05582">
    <property type="entry name" value="Peptidase_U57"/>
    <property type="match status" value="1"/>
</dbReference>
<dbReference type="RefSeq" id="WP_304543697.1">
    <property type="nucleotide sequence ID" value="NZ_JARPTC010000019.1"/>
</dbReference>
<comment type="caution">
    <text evidence="1">The sequence shown here is derived from an EMBL/GenBank/DDBJ whole genome shotgun (WGS) entry which is preliminary data.</text>
</comment>
<keyword evidence="2" id="KW-1185">Reference proteome</keyword>
<evidence type="ECO:0000313" key="1">
    <source>
        <dbReference type="EMBL" id="MDO7788088.1"/>
    </source>
</evidence>
<evidence type="ECO:0000313" key="2">
    <source>
        <dbReference type="Proteomes" id="UP001172911"/>
    </source>
</evidence>
<reference evidence="1" key="1">
    <citation type="journal article" date="2023" name="J. Hazard. Mater.">
        <title>Anaerobic biodegradation of pyrene and benzo[a]pyrene by a new sulfate-reducing Desulforamulus aquiferis strain DSA.</title>
        <authorList>
            <person name="Zhang Z."/>
            <person name="Sun J."/>
            <person name="Gong X."/>
            <person name="Wang C."/>
            <person name="Wang H."/>
        </authorList>
    </citation>
    <scope>NUCLEOTIDE SEQUENCE</scope>
    <source>
        <strain evidence="1">DSA</strain>
    </source>
</reference>